<reference evidence="1 2" key="1">
    <citation type="submission" date="2022-12" db="EMBL/GenBank/DDBJ databases">
        <title>Chromosome-level genome of Tegillarca granosa.</title>
        <authorList>
            <person name="Kim J."/>
        </authorList>
    </citation>
    <scope>NUCLEOTIDE SEQUENCE [LARGE SCALE GENOMIC DNA]</scope>
    <source>
        <strain evidence="1">Teg-2019</strain>
        <tissue evidence="1">Adductor muscle</tissue>
    </source>
</reference>
<keyword evidence="2" id="KW-1185">Reference proteome</keyword>
<organism evidence="1 2">
    <name type="scientific">Tegillarca granosa</name>
    <name type="common">Malaysian cockle</name>
    <name type="synonym">Anadara granosa</name>
    <dbReference type="NCBI Taxonomy" id="220873"/>
    <lineage>
        <taxon>Eukaryota</taxon>
        <taxon>Metazoa</taxon>
        <taxon>Spiralia</taxon>
        <taxon>Lophotrochozoa</taxon>
        <taxon>Mollusca</taxon>
        <taxon>Bivalvia</taxon>
        <taxon>Autobranchia</taxon>
        <taxon>Pteriomorphia</taxon>
        <taxon>Arcoida</taxon>
        <taxon>Arcoidea</taxon>
        <taxon>Arcidae</taxon>
        <taxon>Tegillarca</taxon>
    </lineage>
</organism>
<dbReference type="EMBL" id="JARBDR010000903">
    <property type="protein sequence ID" value="KAJ8304808.1"/>
    <property type="molecule type" value="Genomic_DNA"/>
</dbReference>
<accession>A0ABQ9EHR8</accession>
<name>A0ABQ9EHR8_TEGGR</name>
<dbReference type="Gene3D" id="3.40.50.1110">
    <property type="entry name" value="SGNH hydrolase"/>
    <property type="match status" value="1"/>
</dbReference>
<sequence length="109" mass="12793">MLPNTKLIWSQILPRLKWRNERNHKAVNKSRVRINSYIAKFMISNGGLYIRYPEIVQSNVGMFYNDKVHLSQLGNDIFLYRLQQALQVFITSDSKVSPSNVESGPWLYF</sequence>
<protein>
    <recommendedName>
        <fullName evidence="3">SGNH hydrolase-type esterase domain-containing protein</fullName>
    </recommendedName>
</protein>
<dbReference type="InterPro" id="IPR036514">
    <property type="entry name" value="SGNH_hydro_sf"/>
</dbReference>
<proteinExistence type="predicted"/>
<comment type="caution">
    <text evidence="1">The sequence shown here is derived from an EMBL/GenBank/DDBJ whole genome shotgun (WGS) entry which is preliminary data.</text>
</comment>
<evidence type="ECO:0008006" key="3">
    <source>
        <dbReference type="Google" id="ProtNLM"/>
    </source>
</evidence>
<dbReference type="Proteomes" id="UP001217089">
    <property type="component" value="Unassembled WGS sequence"/>
</dbReference>
<evidence type="ECO:0000313" key="2">
    <source>
        <dbReference type="Proteomes" id="UP001217089"/>
    </source>
</evidence>
<dbReference type="SUPFAM" id="SSF52266">
    <property type="entry name" value="SGNH hydrolase"/>
    <property type="match status" value="1"/>
</dbReference>
<evidence type="ECO:0000313" key="1">
    <source>
        <dbReference type="EMBL" id="KAJ8304808.1"/>
    </source>
</evidence>
<gene>
    <name evidence="1" type="ORF">KUTeg_018391</name>
</gene>